<dbReference type="OrthoDB" id="288942at2759"/>
<sequence>MPFGYGGRCDSQALSVLFKLPPEIRAEIWTYAIAPTQTGEYHKHCSWKWPGVEGPITIDLDLLRTCKRIYCEASASRPKDRDITVYWCSPCYRPLQCTNPYILADQLAAYRETHGHDMKVGHLRIFATNGGTSPFPLSLRTQHLSPSRITLTLRYVYHDDFYMSHGYTYLFGQFSTDFKPKRNLECLTIEFEGLMSRKCEVDATSELAANNWTFRREGLETAVPIPPESDFSLTADFERRRVTTWTGSSTVNDTRWIRDESRPGELEFYTVAITWDTTPKPPRPVVRRGHPGLEFRMTRRPDSERRRMSPFIRDEEWLPTYVRLWPHIPREHFLGRVVWATDPTQQLNPDVCVYDPVPDETIDETGRRLITSENLAYDWIPFDLDDPLFQFKSRTHSADRRFLFRFRHLLLGDDFTAVKLPYIIEYVRHHWAEWKRTGMIPRAVETKKEQRRL</sequence>
<comment type="caution">
    <text evidence="1">The sequence shown here is derived from an EMBL/GenBank/DDBJ whole genome shotgun (WGS) entry which is preliminary data.</text>
</comment>
<organism evidence="1 2">
    <name type="scientific">Sphaceloma murrayae</name>
    <dbReference type="NCBI Taxonomy" id="2082308"/>
    <lineage>
        <taxon>Eukaryota</taxon>
        <taxon>Fungi</taxon>
        <taxon>Dikarya</taxon>
        <taxon>Ascomycota</taxon>
        <taxon>Pezizomycotina</taxon>
        <taxon>Dothideomycetes</taxon>
        <taxon>Dothideomycetidae</taxon>
        <taxon>Myriangiales</taxon>
        <taxon>Elsinoaceae</taxon>
        <taxon>Sphaceloma</taxon>
    </lineage>
</organism>
<gene>
    <name evidence="1" type="ORF">CAC42_2219</name>
</gene>
<accession>A0A2K1QJB5</accession>
<name>A0A2K1QJB5_9PEZI</name>
<dbReference type="EMBL" id="NKHZ01000081">
    <property type="protein sequence ID" value="PNS14990.1"/>
    <property type="molecule type" value="Genomic_DNA"/>
</dbReference>
<protein>
    <submittedName>
        <fullName evidence="1">Uncharacterized protein</fullName>
    </submittedName>
</protein>
<proteinExistence type="predicted"/>
<dbReference type="AlphaFoldDB" id="A0A2K1QJB5"/>
<dbReference type="Proteomes" id="UP000243797">
    <property type="component" value="Unassembled WGS sequence"/>
</dbReference>
<dbReference type="InParanoid" id="A0A2K1QJB5"/>
<evidence type="ECO:0000313" key="2">
    <source>
        <dbReference type="Proteomes" id="UP000243797"/>
    </source>
</evidence>
<evidence type="ECO:0000313" key="1">
    <source>
        <dbReference type="EMBL" id="PNS14990.1"/>
    </source>
</evidence>
<dbReference type="STRING" id="2082308.A0A2K1QJB5"/>
<reference evidence="1 2" key="1">
    <citation type="submission" date="2017-06" db="EMBL/GenBank/DDBJ databases">
        <title>Draft genome sequence of a variant of Elsinoe murrayae.</title>
        <authorList>
            <person name="Cheng Q."/>
        </authorList>
    </citation>
    <scope>NUCLEOTIDE SEQUENCE [LARGE SCALE GENOMIC DNA]</scope>
    <source>
        <strain evidence="1 2">CQ-2017a</strain>
    </source>
</reference>
<keyword evidence="2" id="KW-1185">Reference proteome</keyword>